<protein>
    <submittedName>
        <fullName evidence="1">Uncharacterized protein</fullName>
    </submittedName>
</protein>
<dbReference type="EMBL" id="NMUH01002286">
    <property type="protein sequence ID" value="MQL99048.1"/>
    <property type="molecule type" value="Genomic_DNA"/>
</dbReference>
<proteinExistence type="predicted"/>
<keyword evidence="2" id="KW-1185">Reference proteome</keyword>
<dbReference type="AlphaFoldDB" id="A0A843VQW1"/>
<gene>
    <name evidence="1" type="ORF">Taro_031762</name>
</gene>
<name>A0A843VQW1_COLES</name>
<sequence length="270" mass="30514">MPIAPLLPQPTIYPIPRFSGNSASLDYANRWRGQHTESAYHGDRKSSSTRLEISTPSRRYGCTNIADIVTPFAKEMGITFRPAIGIAYVTTIRNRHSETVDRALVSWNSVRGRNYAAERRRYLFARRSKPPARPQFRIGSSTRSAQGRIRRFPVRRPKCSPGVWSQAADVIAYGHPFGQTSITFRSIIRIAYKTPIRNRHSEAPVDPLLPQNRHSEAPVAPLLPQAIRRRFGVEKPSVCTPKLRFQLTISVIPSERTGHNFSPRASESLM</sequence>
<comment type="caution">
    <text evidence="1">The sequence shown here is derived from an EMBL/GenBank/DDBJ whole genome shotgun (WGS) entry which is preliminary data.</text>
</comment>
<reference evidence="1" key="1">
    <citation type="submission" date="2017-07" db="EMBL/GenBank/DDBJ databases">
        <title>Taro Niue Genome Assembly and Annotation.</title>
        <authorList>
            <person name="Atibalentja N."/>
            <person name="Keating K."/>
            <person name="Fields C.J."/>
        </authorList>
    </citation>
    <scope>NUCLEOTIDE SEQUENCE</scope>
    <source>
        <strain evidence="1">Niue_2</strain>
        <tissue evidence="1">Leaf</tissue>
    </source>
</reference>
<accession>A0A843VQW1</accession>
<organism evidence="1 2">
    <name type="scientific">Colocasia esculenta</name>
    <name type="common">Wild taro</name>
    <name type="synonym">Arum esculentum</name>
    <dbReference type="NCBI Taxonomy" id="4460"/>
    <lineage>
        <taxon>Eukaryota</taxon>
        <taxon>Viridiplantae</taxon>
        <taxon>Streptophyta</taxon>
        <taxon>Embryophyta</taxon>
        <taxon>Tracheophyta</taxon>
        <taxon>Spermatophyta</taxon>
        <taxon>Magnoliopsida</taxon>
        <taxon>Liliopsida</taxon>
        <taxon>Araceae</taxon>
        <taxon>Aroideae</taxon>
        <taxon>Colocasieae</taxon>
        <taxon>Colocasia</taxon>
    </lineage>
</organism>
<evidence type="ECO:0000313" key="2">
    <source>
        <dbReference type="Proteomes" id="UP000652761"/>
    </source>
</evidence>
<evidence type="ECO:0000313" key="1">
    <source>
        <dbReference type="EMBL" id="MQL99048.1"/>
    </source>
</evidence>
<dbReference type="Proteomes" id="UP000652761">
    <property type="component" value="Unassembled WGS sequence"/>
</dbReference>